<comment type="caution">
    <text evidence="2">The sequence shown here is derived from an EMBL/GenBank/DDBJ whole genome shotgun (WGS) entry which is preliminary data.</text>
</comment>
<gene>
    <name evidence="2" type="ORF">HPP92_014075</name>
</gene>
<proteinExistence type="predicted"/>
<dbReference type="Proteomes" id="UP000639772">
    <property type="component" value="Chromosome 7"/>
</dbReference>
<feature type="region of interest" description="Disordered" evidence="1">
    <location>
        <begin position="55"/>
        <end position="85"/>
    </location>
</feature>
<accession>A0A835QQW9</accession>
<protein>
    <submittedName>
        <fullName evidence="2">Uncharacterized protein</fullName>
    </submittedName>
</protein>
<evidence type="ECO:0000313" key="2">
    <source>
        <dbReference type="EMBL" id="KAG0474389.1"/>
    </source>
</evidence>
<reference evidence="2 3" key="1">
    <citation type="journal article" date="2020" name="Nat. Food">
        <title>A phased Vanilla planifolia genome enables genetic improvement of flavour and production.</title>
        <authorList>
            <person name="Hasing T."/>
            <person name="Tang H."/>
            <person name="Brym M."/>
            <person name="Khazi F."/>
            <person name="Huang T."/>
            <person name="Chambers A.H."/>
        </authorList>
    </citation>
    <scope>NUCLEOTIDE SEQUENCE [LARGE SCALE GENOMIC DNA]</scope>
    <source>
        <tissue evidence="2">Leaf</tissue>
    </source>
</reference>
<dbReference type="EMBL" id="JADCNM010000007">
    <property type="protein sequence ID" value="KAG0474389.1"/>
    <property type="molecule type" value="Genomic_DNA"/>
</dbReference>
<evidence type="ECO:0000313" key="3">
    <source>
        <dbReference type="Proteomes" id="UP000639772"/>
    </source>
</evidence>
<sequence>MKQKHDRQMAKHRGKDDVAIKTKPAIEQIETSNQAQSHLQRRFLLGTNSKTIFQRLSGGLRHGKKETERSDNSRIPPRNLPPPSPCTARFRFRSFSCPQVHYPNPTAGRVNATHFIT</sequence>
<evidence type="ECO:0000256" key="1">
    <source>
        <dbReference type="SAM" id="MobiDB-lite"/>
    </source>
</evidence>
<organism evidence="2 3">
    <name type="scientific">Vanilla planifolia</name>
    <name type="common">Vanilla</name>
    <dbReference type="NCBI Taxonomy" id="51239"/>
    <lineage>
        <taxon>Eukaryota</taxon>
        <taxon>Viridiplantae</taxon>
        <taxon>Streptophyta</taxon>
        <taxon>Embryophyta</taxon>
        <taxon>Tracheophyta</taxon>
        <taxon>Spermatophyta</taxon>
        <taxon>Magnoliopsida</taxon>
        <taxon>Liliopsida</taxon>
        <taxon>Asparagales</taxon>
        <taxon>Orchidaceae</taxon>
        <taxon>Vanilloideae</taxon>
        <taxon>Vanilleae</taxon>
        <taxon>Vanilla</taxon>
    </lineage>
</organism>
<feature type="region of interest" description="Disordered" evidence="1">
    <location>
        <begin position="1"/>
        <end position="22"/>
    </location>
</feature>
<dbReference type="AlphaFoldDB" id="A0A835QQW9"/>
<name>A0A835QQW9_VANPL</name>
<feature type="compositionally biased region" description="Basic and acidic residues" evidence="1">
    <location>
        <begin position="1"/>
        <end position="20"/>
    </location>
</feature>